<dbReference type="InterPro" id="IPR051681">
    <property type="entry name" value="Ser/Thr_Kinases-Pseudokinases"/>
</dbReference>
<evidence type="ECO:0000313" key="2">
    <source>
        <dbReference type="EMBL" id="KIM68089.1"/>
    </source>
</evidence>
<dbReference type="HOGENOM" id="CLU_000288_7_18_1"/>
<evidence type="ECO:0000313" key="3">
    <source>
        <dbReference type="Proteomes" id="UP000053989"/>
    </source>
</evidence>
<dbReference type="EMBL" id="KN822010">
    <property type="protein sequence ID" value="KIM68089.1"/>
    <property type="molecule type" value="Genomic_DNA"/>
</dbReference>
<name>A0A0C3EIN1_9AGAM</name>
<dbReference type="PROSITE" id="PS50011">
    <property type="entry name" value="PROTEIN_KINASE_DOM"/>
    <property type="match status" value="1"/>
</dbReference>
<dbReference type="InterPro" id="IPR000719">
    <property type="entry name" value="Prot_kinase_dom"/>
</dbReference>
<dbReference type="GO" id="GO:0005524">
    <property type="term" value="F:ATP binding"/>
    <property type="evidence" value="ECO:0007669"/>
    <property type="project" value="InterPro"/>
</dbReference>
<evidence type="ECO:0000259" key="1">
    <source>
        <dbReference type="PROSITE" id="PS50011"/>
    </source>
</evidence>
<dbReference type="STRING" id="1036808.A0A0C3EIN1"/>
<proteinExistence type="predicted"/>
<dbReference type="InterPro" id="IPR011009">
    <property type="entry name" value="Kinase-like_dom_sf"/>
</dbReference>
<dbReference type="Gene3D" id="1.10.510.10">
    <property type="entry name" value="Transferase(Phosphotransferase) domain 1"/>
    <property type="match status" value="1"/>
</dbReference>
<dbReference type="Proteomes" id="UP000053989">
    <property type="component" value="Unassembled WGS sequence"/>
</dbReference>
<dbReference type="SUPFAM" id="SSF56112">
    <property type="entry name" value="Protein kinase-like (PK-like)"/>
    <property type="match status" value="1"/>
</dbReference>
<organism evidence="2 3">
    <name type="scientific">Scleroderma citrinum Foug A</name>
    <dbReference type="NCBI Taxonomy" id="1036808"/>
    <lineage>
        <taxon>Eukaryota</taxon>
        <taxon>Fungi</taxon>
        <taxon>Dikarya</taxon>
        <taxon>Basidiomycota</taxon>
        <taxon>Agaricomycotina</taxon>
        <taxon>Agaricomycetes</taxon>
        <taxon>Agaricomycetidae</taxon>
        <taxon>Boletales</taxon>
        <taxon>Sclerodermatineae</taxon>
        <taxon>Sclerodermataceae</taxon>
        <taxon>Scleroderma</taxon>
    </lineage>
</organism>
<dbReference type="GO" id="GO:0004674">
    <property type="term" value="F:protein serine/threonine kinase activity"/>
    <property type="evidence" value="ECO:0007669"/>
    <property type="project" value="TreeGrafter"/>
</dbReference>
<dbReference type="OrthoDB" id="2651632at2759"/>
<protein>
    <recommendedName>
        <fullName evidence="1">Protein kinase domain-containing protein</fullName>
    </recommendedName>
</protein>
<dbReference type="InterPro" id="IPR001245">
    <property type="entry name" value="Ser-Thr/Tyr_kinase_cat_dom"/>
</dbReference>
<gene>
    <name evidence="2" type="ORF">SCLCIDRAFT_1002966</name>
</gene>
<dbReference type="PANTHER" id="PTHR44329">
    <property type="entry name" value="SERINE/THREONINE-PROTEIN KINASE TNNI3K-RELATED"/>
    <property type="match status" value="1"/>
</dbReference>
<sequence>MVEYVYLMLEPQPLLATDNGGFGRKDQKDGISLTFSVFLVAHQLMQADSDLARYVDNHLVADETSMDPVLALKEFSKLALSYGFDLSAQIERDEMSPSPSHTAMALQRKLRQNGVRGTIVYILRLCRRRKTRVAVKTLCSSPPCNMGTVKYLVEAVHALTKLRHQNILALSGITITSKVSLVSEWMELGSARDYVQNDHVDPGPLLLGVANGLRYLHSDIAPCPIFHGALKGSNVLISARRQPLLTDFGLFGLTESPSRVKRAGVINWTSPEHLNDSKGSAAGDVWAFGMTALELFTRMFPFDSIRSSEELGRRITQGPPDRPSDETTRRRLTDGWWTLCSLCWSQDPSKRPLIDKIIETIEDELFEARRGDRDKTQRGLMERR</sequence>
<accession>A0A0C3EIN1</accession>
<feature type="domain" description="Protein kinase" evidence="1">
    <location>
        <begin position="105"/>
        <end position="366"/>
    </location>
</feature>
<keyword evidence="3" id="KW-1185">Reference proteome</keyword>
<reference evidence="2 3" key="1">
    <citation type="submission" date="2014-04" db="EMBL/GenBank/DDBJ databases">
        <authorList>
            <consortium name="DOE Joint Genome Institute"/>
            <person name="Kuo A."/>
            <person name="Kohler A."/>
            <person name="Nagy L.G."/>
            <person name="Floudas D."/>
            <person name="Copeland A."/>
            <person name="Barry K.W."/>
            <person name="Cichocki N."/>
            <person name="Veneault-Fourrey C."/>
            <person name="LaButti K."/>
            <person name="Lindquist E.A."/>
            <person name="Lipzen A."/>
            <person name="Lundell T."/>
            <person name="Morin E."/>
            <person name="Murat C."/>
            <person name="Sun H."/>
            <person name="Tunlid A."/>
            <person name="Henrissat B."/>
            <person name="Grigoriev I.V."/>
            <person name="Hibbett D.S."/>
            <person name="Martin F."/>
            <person name="Nordberg H.P."/>
            <person name="Cantor M.N."/>
            <person name="Hua S.X."/>
        </authorList>
    </citation>
    <scope>NUCLEOTIDE SEQUENCE [LARGE SCALE GENOMIC DNA]</scope>
    <source>
        <strain evidence="2 3">Foug A</strain>
    </source>
</reference>
<dbReference type="AlphaFoldDB" id="A0A0C3EIN1"/>
<reference evidence="3" key="2">
    <citation type="submission" date="2015-01" db="EMBL/GenBank/DDBJ databases">
        <title>Evolutionary Origins and Diversification of the Mycorrhizal Mutualists.</title>
        <authorList>
            <consortium name="DOE Joint Genome Institute"/>
            <consortium name="Mycorrhizal Genomics Consortium"/>
            <person name="Kohler A."/>
            <person name="Kuo A."/>
            <person name="Nagy L.G."/>
            <person name="Floudas D."/>
            <person name="Copeland A."/>
            <person name="Barry K.W."/>
            <person name="Cichocki N."/>
            <person name="Veneault-Fourrey C."/>
            <person name="LaButti K."/>
            <person name="Lindquist E.A."/>
            <person name="Lipzen A."/>
            <person name="Lundell T."/>
            <person name="Morin E."/>
            <person name="Murat C."/>
            <person name="Riley R."/>
            <person name="Ohm R."/>
            <person name="Sun H."/>
            <person name="Tunlid A."/>
            <person name="Henrissat B."/>
            <person name="Grigoriev I.V."/>
            <person name="Hibbett D.S."/>
            <person name="Martin F."/>
        </authorList>
    </citation>
    <scope>NUCLEOTIDE SEQUENCE [LARGE SCALE GENOMIC DNA]</scope>
    <source>
        <strain evidence="3">Foug A</strain>
    </source>
</reference>
<dbReference type="Pfam" id="PF07714">
    <property type="entry name" value="PK_Tyr_Ser-Thr"/>
    <property type="match status" value="1"/>
</dbReference>
<dbReference type="InParanoid" id="A0A0C3EIN1"/>